<reference evidence="2 3" key="1">
    <citation type="journal article" date="2019" name="Int. J. Syst. Evol. Microbiol.">
        <title>The Global Catalogue of Microorganisms (GCM) 10K type strain sequencing project: providing services to taxonomists for standard genome sequencing and annotation.</title>
        <authorList>
            <consortium name="The Broad Institute Genomics Platform"/>
            <consortium name="The Broad Institute Genome Sequencing Center for Infectious Disease"/>
            <person name="Wu L."/>
            <person name="Ma J."/>
        </authorList>
    </citation>
    <scope>NUCLEOTIDE SEQUENCE [LARGE SCALE GENOMIC DNA]</scope>
    <source>
        <strain evidence="2 3">JCM 13004</strain>
    </source>
</reference>
<keyword evidence="1" id="KW-0812">Transmembrane</keyword>
<dbReference type="RefSeq" id="WP_344438842.1">
    <property type="nucleotide sequence ID" value="NZ_BAAALF010000006.1"/>
</dbReference>
<sequence length="112" mass="11158">MHHLLSAAADPSLHANLAAGADIVSGVTPDWGPFSKLGGTAKVLLGVLAAIVLVIGGGAFLAGVGKSKGWFGEGHSTMESSRGKGMMVGGLTVIFLVASFGTIFAITYGMGV</sequence>
<accession>A0ABN1VPW3</accession>
<evidence type="ECO:0000256" key="1">
    <source>
        <dbReference type="SAM" id="Phobius"/>
    </source>
</evidence>
<proteinExistence type="predicted"/>
<keyword evidence="1" id="KW-0472">Membrane</keyword>
<gene>
    <name evidence="2" type="ORF">GCM10009665_06480</name>
</gene>
<keyword evidence="3" id="KW-1185">Reference proteome</keyword>
<protein>
    <submittedName>
        <fullName evidence="2">Membrane protein</fullName>
    </submittedName>
</protein>
<evidence type="ECO:0000313" key="3">
    <source>
        <dbReference type="Proteomes" id="UP001500037"/>
    </source>
</evidence>
<keyword evidence="1" id="KW-1133">Transmembrane helix</keyword>
<feature type="transmembrane region" description="Helical" evidence="1">
    <location>
        <begin position="85"/>
        <end position="110"/>
    </location>
</feature>
<evidence type="ECO:0000313" key="2">
    <source>
        <dbReference type="EMBL" id="GAA1219156.1"/>
    </source>
</evidence>
<dbReference type="Proteomes" id="UP001500037">
    <property type="component" value="Unassembled WGS sequence"/>
</dbReference>
<organism evidence="2 3">
    <name type="scientific">Kitasatospora nipponensis</name>
    <dbReference type="NCBI Taxonomy" id="258049"/>
    <lineage>
        <taxon>Bacteria</taxon>
        <taxon>Bacillati</taxon>
        <taxon>Actinomycetota</taxon>
        <taxon>Actinomycetes</taxon>
        <taxon>Kitasatosporales</taxon>
        <taxon>Streptomycetaceae</taxon>
        <taxon>Kitasatospora</taxon>
    </lineage>
</organism>
<feature type="transmembrane region" description="Helical" evidence="1">
    <location>
        <begin position="44"/>
        <end position="64"/>
    </location>
</feature>
<name>A0ABN1VPW3_9ACTN</name>
<comment type="caution">
    <text evidence="2">The sequence shown here is derived from an EMBL/GenBank/DDBJ whole genome shotgun (WGS) entry which is preliminary data.</text>
</comment>
<dbReference type="EMBL" id="BAAALF010000006">
    <property type="protein sequence ID" value="GAA1219156.1"/>
    <property type="molecule type" value="Genomic_DNA"/>
</dbReference>